<evidence type="ECO:0000313" key="3">
    <source>
        <dbReference type="Proteomes" id="UP001420932"/>
    </source>
</evidence>
<organism evidence="2 3">
    <name type="scientific">Stephania yunnanensis</name>
    <dbReference type="NCBI Taxonomy" id="152371"/>
    <lineage>
        <taxon>Eukaryota</taxon>
        <taxon>Viridiplantae</taxon>
        <taxon>Streptophyta</taxon>
        <taxon>Embryophyta</taxon>
        <taxon>Tracheophyta</taxon>
        <taxon>Spermatophyta</taxon>
        <taxon>Magnoliopsida</taxon>
        <taxon>Ranunculales</taxon>
        <taxon>Menispermaceae</taxon>
        <taxon>Menispermoideae</taxon>
        <taxon>Cissampelideae</taxon>
        <taxon>Stephania</taxon>
    </lineage>
</organism>
<keyword evidence="1" id="KW-0472">Membrane</keyword>
<keyword evidence="3" id="KW-1185">Reference proteome</keyword>
<proteinExistence type="predicted"/>
<protein>
    <submittedName>
        <fullName evidence="2">Uncharacterized protein</fullName>
    </submittedName>
</protein>
<dbReference type="PANTHER" id="PTHR33344">
    <property type="entry name" value="OS02G0761600 PROTEIN"/>
    <property type="match status" value="1"/>
</dbReference>
<evidence type="ECO:0000256" key="1">
    <source>
        <dbReference type="SAM" id="Phobius"/>
    </source>
</evidence>
<reference evidence="2 3" key="1">
    <citation type="submission" date="2024-01" db="EMBL/GenBank/DDBJ databases">
        <title>Genome assemblies of Stephania.</title>
        <authorList>
            <person name="Yang L."/>
        </authorList>
    </citation>
    <scope>NUCLEOTIDE SEQUENCE [LARGE SCALE GENOMIC DNA]</scope>
    <source>
        <strain evidence="2">YNDBR</strain>
        <tissue evidence="2">Leaf</tissue>
    </source>
</reference>
<keyword evidence="1" id="KW-0812">Transmembrane</keyword>
<comment type="caution">
    <text evidence="2">The sequence shown here is derived from an EMBL/GenBank/DDBJ whole genome shotgun (WGS) entry which is preliminary data.</text>
</comment>
<evidence type="ECO:0000313" key="2">
    <source>
        <dbReference type="EMBL" id="KAK9160513.1"/>
    </source>
</evidence>
<accession>A0AAP0KXE5</accession>
<dbReference type="PANTHER" id="PTHR33344:SF7">
    <property type="entry name" value="TRANSMEMBRANE PROTEIN"/>
    <property type="match status" value="1"/>
</dbReference>
<feature type="transmembrane region" description="Helical" evidence="1">
    <location>
        <begin position="20"/>
        <end position="40"/>
    </location>
</feature>
<keyword evidence="1" id="KW-1133">Transmembrane helix</keyword>
<dbReference type="EMBL" id="JBBNAF010000003">
    <property type="protein sequence ID" value="KAK9160513.1"/>
    <property type="molecule type" value="Genomic_DNA"/>
</dbReference>
<sequence>MEINHQQPSWWKLRFSFKNATILVCFLNIITALFLLQAFLSAIKLSRDQPDAAIQCAAELRYIMEAEEMRRAMEPLELIKRIREIQQEAYTETEMVPRKVSKQTAALDLSKRLKDIRTLNDANSQKALEEWRKRKMERARQRQLEKNETLTSQTIS</sequence>
<dbReference type="AlphaFoldDB" id="A0AAP0KXE5"/>
<dbReference type="Proteomes" id="UP001420932">
    <property type="component" value="Unassembled WGS sequence"/>
</dbReference>
<name>A0AAP0KXE5_9MAGN</name>
<gene>
    <name evidence="2" type="ORF">Syun_006854</name>
</gene>